<comment type="similarity">
    <text evidence="1">Belongs to the UxaA family.</text>
</comment>
<dbReference type="InterPro" id="IPR048332">
    <property type="entry name" value="GD_AH_C"/>
</dbReference>
<feature type="domain" description="D-galactarate/Altronate dehydratase second" evidence="3">
    <location>
        <begin position="9"/>
        <end position="132"/>
    </location>
</feature>
<sequence>MAEQHGLTGYRRENGTVGIRNHTVILPVDDLSNAAAEAVAKVVPGTLALPHAYGRLQFGEDLELTFRTLIGTGRNPNVGSVVVIGIEPNWTNRVVEGIAKTGKRVEGLAIEGVGDLRTIERASRIAQRFLQEDSERGRERVERGEIMLSIKCGESDTTSGLGSCPTTAEAVDRWVDAGGTVLFGETSELTGGEHLIADRCVNDEVRARFQGIYDDYLAMIERTGANLLGSQPTQGNIAGGLSTIEEKAMGNIAKTGSKPVIGALGPAEEPESGPGLYFMDTSSAAAECITLMAAGGAAIHLFPTGQGNVIGNPIEPVIKLTANPSTAANMGEHMDFDCSGLLRREISLPEAGDGLMDVIDRTVNGRLTCAESLGHREFVLTRLYQSA</sequence>
<dbReference type="Pfam" id="PF04295">
    <property type="entry name" value="GD_AH_second"/>
    <property type="match status" value="1"/>
</dbReference>
<evidence type="ECO:0000256" key="2">
    <source>
        <dbReference type="ARBA" id="ARBA00023239"/>
    </source>
</evidence>
<dbReference type="AlphaFoldDB" id="A0A1I5WP58"/>
<keyword evidence="2 5" id="KW-0456">Lyase</keyword>
<dbReference type="InterPro" id="IPR052172">
    <property type="entry name" value="UxaA_altronate/galactarate_dh"/>
</dbReference>
<dbReference type="Pfam" id="PF20629">
    <property type="entry name" value="GD_AH_C"/>
    <property type="match status" value="1"/>
</dbReference>
<dbReference type="GeneID" id="99652559"/>
<evidence type="ECO:0000259" key="4">
    <source>
        <dbReference type="Pfam" id="PF20629"/>
    </source>
</evidence>
<evidence type="ECO:0000259" key="3">
    <source>
        <dbReference type="Pfam" id="PF04295"/>
    </source>
</evidence>
<dbReference type="STRING" id="1993.SAMN04489713_12466"/>
<evidence type="ECO:0000313" key="6">
    <source>
        <dbReference type="Proteomes" id="UP000183413"/>
    </source>
</evidence>
<organism evidence="5 6">
    <name type="scientific">Actinomadura madurae</name>
    <dbReference type="NCBI Taxonomy" id="1993"/>
    <lineage>
        <taxon>Bacteria</taxon>
        <taxon>Bacillati</taxon>
        <taxon>Actinomycetota</taxon>
        <taxon>Actinomycetes</taxon>
        <taxon>Streptosporangiales</taxon>
        <taxon>Thermomonosporaceae</taxon>
        <taxon>Actinomadura</taxon>
    </lineage>
</organism>
<dbReference type="OrthoDB" id="9804574at2"/>
<dbReference type="InParanoid" id="A0A1I5WP58"/>
<dbReference type="RefSeq" id="WP_021592683.1">
    <property type="nucleotide sequence ID" value="NZ_CP083237.1"/>
</dbReference>
<gene>
    <name evidence="5" type="ORF">SAMN04489713_12466</name>
</gene>
<name>A0A1I5WP58_9ACTN</name>
<dbReference type="GO" id="GO:0016829">
    <property type="term" value="F:lyase activity"/>
    <property type="evidence" value="ECO:0007669"/>
    <property type="project" value="UniProtKB-KW"/>
</dbReference>
<evidence type="ECO:0000313" key="5">
    <source>
        <dbReference type="EMBL" id="SFQ21573.1"/>
    </source>
</evidence>
<dbReference type="PANTHER" id="PTHR30536">
    <property type="entry name" value="ALTRONATE/GALACTARATE DEHYDRATASE"/>
    <property type="match status" value="1"/>
</dbReference>
<dbReference type="PANTHER" id="PTHR30536:SF5">
    <property type="entry name" value="ALTRONATE DEHYDRATASE"/>
    <property type="match status" value="1"/>
</dbReference>
<dbReference type="Proteomes" id="UP000183413">
    <property type="component" value="Unassembled WGS sequence"/>
</dbReference>
<dbReference type="InterPro" id="IPR007392">
    <property type="entry name" value="GD_AH_second"/>
</dbReference>
<proteinExistence type="inferred from homology"/>
<evidence type="ECO:0000256" key="1">
    <source>
        <dbReference type="ARBA" id="ARBA00010986"/>
    </source>
</evidence>
<dbReference type="eggNOG" id="COG2721">
    <property type="taxonomic scope" value="Bacteria"/>
</dbReference>
<reference evidence="5 6" key="1">
    <citation type="submission" date="2016-10" db="EMBL/GenBank/DDBJ databases">
        <authorList>
            <person name="de Groot N.N."/>
        </authorList>
    </citation>
    <scope>NUCLEOTIDE SEQUENCE [LARGE SCALE GENOMIC DNA]</scope>
    <source>
        <strain evidence="5 6">DSM 43067</strain>
    </source>
</reference>
<dbReference type="GO" id="GO:0019698">
    <property type="term" value="P:D-galacturonate catabolic process"/>
    <property type="evidence" value="ECO:0007669"/>
    <property type="project" value="TreeGrafter"/>
</dbReference>
<keyword evidence="6" id="KW-1185">Reference proteome</keyword>
<feature type="domain" description="D-galactarate/Altronate dehydratase C-terminal" evidence="4">
    <location>
        <begin position="145"/>
        <end position="384"/>
    </location>
</feature>
<protein>
    <submittedName>
        <fullName evidence="5">(2R)-sulfolactate sulfo-lyase subunit beta</fullName>
    </submittedName>
</protein>
<dbReference type="EMBL" id="FOVH01000024">
    <property type="protein sequence ID" value="SFQ21573.1"/>
    <property type="molecule type" value="Genomic_DNA"/>
</dbReference>
<accession>A0A1I5WP58</accession>